<reference evidence="2 3" key="1">
    <citation type="submission" date="2019-05" db="EMBL/GenBank/DDBJ databases">
        <title>Emergence of the Ug99 lineage of the wheat stem rust pathogen through somatic hybridization.</title>
        <authorList>
            <person name="Li F."/>
            <person name="Upadhyaya N.M."/>
            <person name="Sperschneider J."/>
            <person name="Matny O."/>
            <person name="Nguyen-Phuc H."/>
            <person name="Mago R."/>
            <person name="Raley C."/>
            <person name="Miller M.E."/>
            <person name="Silverstein K.A.T."/>
            <person name="Henningsen E."/>
            <person name="Hirsch C.D."/>
            <person name="Visser B."/>
            <person name="Pretorius Z.A."/>
            <person name="Steffenson B.J."/>
            <person name="Schwessinger B."/>
            <person name="Dodds P.N."/>
            <person name="Figueroa M."/>
        </authorList>
    </citation>
    <scope>NUCLEOTIDE SEQUENCE [LARGE SCALE GENOMIC DNA]</scope>
    <source>
        <strain evidence="2 3">Ug99</strain>
    </source>
</reference>
<feature type="compositionally biased region" description="Pro residues" evidence="1">
    <location>
        <begin position="1"/>
        <end position="16"/>
    </location>
</feature>
<organism evidence="2 3">
    <name type="scientific">Puccinia graminis f. sp. tritici</name>
    <dbReference type="NCBI Taxonomy" id="56615"/>
    <lineage>
        <taxon>Eukaryota</taxon>
        <taxon>Fungi</taxon>
        <taxon>Dikarya</taxon>
        <taxon>Basidiomycota</taxon>
        <taxon>Pucciniomycotina</taxon>
        <taxon>Pucciniomycetes</taxon>
        <taxon>Pucciniales</taxon>
        <taxon>Pucciniaceae</taxon>
        <taxon>Puccinia</taxon>
    </lineage>
</organism>
<dbReference type="AlphaFoldDB" id="A0A5B0R634"/>
<protein>
    <submittedName>
        <fullName evidence="2">Uncharacterized protein</fullName>
    </submittedName>
</protein>
<evidence type="ECO:0000313" key="3">
    <source>
        <dbReference type="Proteomes" id="UP000325313"/>
    </source>
</evidence>
<comment type="caution">
    <text evidence="2">The sequence shown here is derived from an EMBL/GenBank/DDBJ whole genome shotgun (WGS) entry which is preliminary data.</text>
</comment>
<evidence type="ECO:0000313" key="2">
    <source>
        <dbReference type="EMBL" id="KAA1120990.1"/>
    </source>
</evidence>
<dbReference type="Proteomes" id="UP000325313">
    <property type="component" value="Unassembled WGS sequence"/>
</dbReference>
<sequence length="449" mass="49853">MSQPPNFTPTPSPAPSVPRTGGRLAIAQVPVSNRFHPHRGSNRGRRLTPARGSTRARGAGGGSSNPVPRRQAKSNTGLRDPDAANNAPDDVGWGAGPQIAPGVPVIDPTLNWLQESNRSPSPEHFFGTASDEDNEDPQHQTQSDEERLPDAPTFDWGANPPAEAQNNATGVDGGLIGELREQLHFSESNLQLVNRLLRATDEEKWGLTVMFFVHLLGKTTAEHVDNAALPTLATSTRKFAFSNHVKSAMRNMLRQILTKGNVEAYTCTMTLAELAPIRRTPLLMLKALVRSQTPEFHRDYLPPGYPNDLDACAAVIQVMRGLLKNEKGLLRNLLLTNIKEFNHQPIDGAVPSLDALVVIIDQNMAARKQLKAEAEILRSYDTTMTTRLGFLRLYTVFHHIHRDPTENISQWELIDQQLEYVRSQSELYRIAYGRVIRAIDKELFGQKKI</sequence>
<feature type="region of interest" description="Disordered" evidence="1">
    <location>
        <begin position="1"/>
        <end position="153"/>
    </location>
</feature>
<accession>A0A5B0R634</accession>
<evidence type="ECO:0000256" key="1">
    <source>
        <dbReference type="SAM" id="MobiDB-lite"/>
    </source>
</evidence>
<name>A0A5B0R634_PUCGR</name>
<feature type="compositionally biased region" description="Polar residues" evidence="1">
    <location>
        <begin position="111"/>
        <end position="120"/>
    </location>
</feature>
<dbReference type="EMBL" id="VDEP01000240">
    <property type="protein sequence ID" value="KAA1120990.1"/>
    <property type="molecule type" value="Genomic_DNA"/>
</dbReference>
<gene>
    <name evidence="2" type="ORF">PGTUg99_025029</name>
</gene>
<feature type="compositionally biased region" description="Basic residues" evidence="1">
    <location>
        <begin position="35"/>
        <end position="48"/>
    </location>
</feature>
<feature type="compositionally biased region" description="Basic and acidic residues" evidence="1">
    <location>
        <begin position="136"/>
        <end position="149"/>
    </location>
</feature>
<proteinExistence type="predicted"/>